<feature type="domain" description="LysM" evidence="2">
    <location>
        <begin position="29"/>
        <end position="72"/>
    </location>
</feature>
<feature type="signal peptide" evidence="1">
    <location>
        <begin position="1"/>
        <end position="24"/>
    </location>
</feature>
<evidence type="ECO:0000259" key="2">
    <source>
        <dbReference type="PROSITE" id="PS51782"/>
    </source>
</evidence>
<dbReference type="CDD" id="cd00118">
    <property type="entry name" value="LysM"/>
    <property type="match status" value="1"/>
</dbReference>
<dbReference type="SMART" id="SM00257">
    <property type="entry name" value="LysM"/>
    <property type="match status" value="1"/>
</dbReference>
<dbReference type="InterPro" id="IPR011105">
    <property type="entry name" value="Cell_wall_hydrolase_SleB"/>
</dbReference>
<evidence type="ECO:0000256" key="1">
    <source>
        <dbReference type="SAM" id="SignalP"/>
    </source>
</evidence>
<dbReference type="AlphaFoldDB" id="A0A7X0LWE4"/>
<dbReference type="Gene3D" id="1.10.10.2520">
    <property type="entry name" value="Cell wall hydrolase SleB, domain 1"/>
    <property type="match status" value="1"/>
</dbReference>
<dbReference type="InterPro" id="IPR042047">
    <property type="entry name" value="SleB_dom1"/>
</dbReference>
<dbReference type="InterPro" id="IPR036779">
    <property type="entry name" value="LysM_dom_sf"/>
</dbReference>
<keyword evidence="4" id="KW-1185">Reference proteome</keyword>
<sequence>MKKIKMAMLACVTSLSLFSFYPHAEASAAVHTVKAGDTLWKISAQYGVTTQKIKTANKQSSNMIYPGQKLYIPQAAISEADKDLMARLVSAEAKGEPYAGKVAVATVILNRLSSPDFPNSIREIIFQVEGGHYAFTPVQNGAIYNAADAASKKAVNEALGFWGQGNGSVYFYNPNTSTSKWIFSREVTVRIGNHVFAK</sequence>
<dbReference type="Proteomes" id="UP000531594">
    <property type="component" value="Unassembled WGS sequence"/>
</dbReference>
<dbReference type="GO" id="GO:0008745">
    <property type="term" value="F:N-acetylmuramoyl-L-alanine amidase activity"/>
    <property type="evidence" value="ECO:0007669"/>
    <property type="project" value="UniProtKB-EC"/>
</dbReference>
<dbReference type="PROSITE" id="PS51782">
    <property type="entry name" value="LYSM"/>
    <property type="match status" value="1"/>
</dbReference>
<comment type="caution">
    <text evidence="3">The sequence shown here is derived from an EMBL/GenBank/DDBJ whole genome shotgun (WGS) entry which is preliminary data.</text>
</comment>
<dbReference type="Pfam" id="PF07486">
    <property type="entry name" value="Hydrolase_2"/>
    <property type="match status" value="1"/>
</dbReference>
<organism evidence="3 4">
    <name type="scientific">Bacillus benzoevorans</name>
    <dbReference type="NCBI Taxonomy" id="1456"/>
    <lineage>
        <taxon>Bacteria</taxon>
        <taxon>Bacillati</taxon>
        <taxon>Bacillota</taxon>
        <taxon>Bacilli</taxon>
        <taxon>Bacillales</taxon>
        <taxon>Bacillaceae</taxon>
        <taxon>Bacillus</taxon>
    </lineage>
</organism>
<dbReference type="RefSeq" id="WP_184525122.1">
    <property type="nucleotide sequence ID" value="NZ_JACHGK010000005.1"/>
</dbReference>
<dbReference type="InterPro" id="IPR018392">
    <property type="entry name" value="LysM"/>
</dbReference>
<dbReference type="EMBL" id="JACHGK010000005">
    <property type="protein sequence ID" value="MBB6445259.1"/>
    <property type="molecule type" value="Genomic_DNA"/>
</dbReference>
<dbReference type="Gene3D" id="6.20.240.60">
    <property type="match status" value="1"/>
</dbReference>
<dbReference type="SUPFAM" id="SSF54106">
    <property type="entry name" value="LysM domain"/>
    <property type="match status" value="1"/>
</dbReference>
<accession>A0A7X0LWE4</accession>
<name>A0A7X0LWE4_9BACI</name>
<evidence type="ECO:0000313" key="4">
    <source>
        <dbReference type="Proteomes" id="UP000531594"/>
    </source>
</evidence>
<dbReference type="Gene3D" id="3.10.350.10">
    <property type="entry name" value="LysM domain"/>
    <property type="match status" value="1"/>
</dbReference>
<dbReference type="Pfam" id="PF01476">
    <property type="entry name" value="LysM"/>
    <property type="match status" value="1"/>
</dbReference>
<keyword evidence="1" id="KW-0732">Signal</keyword>
<protein>
    <submittedName>
        <fullName evidence="3">N-acetylmuramoyl-L-alanine amidase</fullName>
        <ecNumber evidence="3">3.5.1.28</ecNumber>
    </submittedName>
</protein>
<proteinExistence type="predicted"/>
<gene>
    <name evidence="3" type="ORF">HNR53_001877</name>
</gene>
<reference evidence="3 4" key="1">
    <citation type="submission" date="2020-08" db="EMBL/GenBank/DDBJ databases">
        <title>Genomic Encyclopedia of Type Strains, Phase IV (KMG-IV): sequencing the most valuable type-strain genomes for metagenomic binning, comparative biology and taxonomic classification.</title>
        <authorList>
            <person name="Goeker M."/>
        </authorList>
    </citation>
    <scope>NUCLEOTIDE SEQUENCE [LARGE SCALE GENOMIC DNA]</scope>
    <source>
        <strain evidence="3 4">DSM 5391</strain>
    </source>
</reference>
<feature type="chain" id="PRO_5038713551" evidence="1">
    <location>
        <begin position="25"/>
        <end position="198"/>
    </location>
</feature>
<keyword evidence="3" id="KW-0378">Hydrolase</keyword>
<dbReference type="PANTHER" id="PTHR33734">
    <property type="entry name" value="LYSM DOMAIN-CONTAINING GPI-ANCHORED PROTEIN 2"/>
    <property type="match status" value="1"/>
</dbReference>
<evidence type="ECO:0000313" key="3">
    <source>
        <dbReference type="EMBL" id="MBB6445259.1"/>
    </source>
</evidence>
<dbReference type="GO" id="GO:0008932">
    <property type="term" value="F:lytic endotransglycosylase activity"/>
    <property type="evidence" value="ECO:0007669"/>
    <property type="project" value="TreeGrafter"/>
</dbReference>
<dbReference type="PANTHER" id="PTHR33734:SF22">
    <property type="entry name" value="MEMBRANE-BOUND LYTIC MUREIN TRANSGLYCOSYLASE D"/>
    <property type="match status" value="1"/>
</dbReference>
<dbReference type="EC" id="3.5.1.28" evidence="3"/>